<organism evidence="3 4">
    <name type="scientific">Streptomyces chrestomyceticus JCM 4735</name>
    <dbReference type="NCBI Taxonomy" id="1306181"/>
    <lineage>
        <taxon>Bacteria</taxon>
        <taxon>Bacillati</taxon>
        <taxon>Actinomycetota</taxon>
        <taxon>Actinomycetes</taxon>
        <taxon>Kitasatosporales</taxon>
        <taxon>Streptomycetaceae</taxon>
        <taxon>Streptomyces</taxon>
    </lineage>
</organism>
<evidence type="ECO:0000313" key="4">
    <source>
        <dbReference type="Proteomes" id="UP000287830"/>
    </source>
</evidence>
<dbReference type="GeneID" id="95619577"/>
<protein>
    <recommendedName>
        <fullName evidence="5">Integral membrane protein</fullName>
    </recommendedName>
</protein>
<evidence type="ECO:0008006" key="5">
    <source>
        <dbReference type="Google" id="ProtNLM"/>
    </source>
</evidence>
<feature type="transmembrane region" description="Helical" evidence="2">
    <location>
        <begin position="286"/>
        <end position="303"/>
    </location>
</feature>
<feature type="transmembrane region" description="Helical" evidence="2">
    <location>
        <begin position="337"/>
        <end position="354"/>
    </location>
</feature>
<comment type="caution">
    <text evidence="3">The sequence shown here is derived from an EMBL/GenBank/DDBJ whole genome shotgun (WGS) entry which is preliminary data.</text>
</comment>
<evidence type="ECO:0000313" key="3">
    <source>
        <dbReference type="EMBL" id="GCD32788.1"/>
    </source>
</evidence>
<feature type="transmembrane region" description="Helical" evidence="2">
    <location>
        <begin position="375"/>
        <end position="396"/>
    </location>
</feature>
<keyword evidence="2" id="KW-1133">Transmembrane helix</keyword>
<dbReference type="EMBL" id="BHZC01000001">
    <property type="protein sequence ID" value="GCD32788.1"/>
    <property type="molecule type" value="Genomic_DNA"/>
</dbReference>
<reference evidence="3 4" key="1">
    <citation type="submission" date="2018-11" db="EMBL/GenBank/DDBJ databases">
        <title>Whole genome sequence of Streptomyces chrestomyceticus NBRC 13444(T).</title>
        <authorList>
            <person name="Komaki H."/>
            <person name="Tamura T."/>
        </authorList>
    </citation>
    <scope>NUCLEOTIDE SEQUENCE [LARGE SCALE GENOMIC DNA]</scope>
    <source>
        <strain evidence="3 4">NBRC 13444</strain>
    </source>
</reference>
<feature type="region of interest" description="Disordered" evidence="1">
    <location>
        <begin position="1"/>
        <end position="20"/>
    </location>
</feature>
<feature type="transmembrane region" description="Helical" evidence="2">
    <location>
        <begin position="25"/>
        <end position="44"/>
    </location>
</feature>
<evidence type="ECO:0000256" key="2">
    <source>
        <dbReference type="SAM" id="Phobius"/>
    </source>
</evidence>
<feature type="transmembrane region" description="Helical" evidence="2">
    <location>
        <begin position="310"/>
        <end position="331"/>
    </location>
</feature>
<dbReference type="RefSeq" id="WP_244954936.1">
    <property type="nucleotide sequence ID" value="NZ_BHZC01000001.1"/>
</dbReference>
<dbReference type="Proteomes" id="UP000287830">
    <property type="component" value="Unassembled WGS sequence"/>
</dbReference>
<sequence length="513" mass="54588">MATPLSRPPSPFREPLPRSGRPRPVPWLALVAVAYALVQLAFVVPHTHTGLGWDETVYVSQSDPRTPAAYFSAPRSRGISFLVAPVLAVSSSVPLLRTVLALASAVALYGAFRVWESLLGHRTAALAALLFAGLWASMLNGSQVMPNLWVALCAAAAVGWFLRIPTDPRARWWLAGALCLATLLRLPDSGWLSLPLLLTAVCVQAYRPAVPALLGGLALGSAQWVAEAYVRFGGIGERLHIADATEGGMAAGHGFGAGAAAALHSLNGPLLCRPCHVPLHAPTLTLWWLALPLLAVTALVFTVRRRRPFAVTALPLGCAASVAVPYLFLLNYSAPRFFLPTYALLAPPLAALATSALRNARPGPDRPTCSRRRRFATATAVGVLLLAHLGCQAGVLTQTTAQSSALSRTYRQAADRLRQLGIHPPCLVSGPHAQPVGYDAGCASGDIQGNNRSLTPLQLRRQASRQPTAVLTDGHSPPPALARSWPKHLLPGHGHWVAYIWVPPPWAVRATQP</sequence>
<feature type="compositionally biased region" description="Pro residues" evidence="1">
    <location>
        <begin position="1"/>
        <end position="14"/>
    </location>
</feature>
<keyword evidence="2" id="KW-0472">Membrane</keyword>
<feature type="transmembrane region" description="Helical" evidence="2">
    <location>
        <begin position="119"/>
        <end position="138"/>
    </location>
</feature>
<proteinExistence type="predicted"/>
<feature type="transmembrane region" description="Helical" evidence="2">
    <location>
        <begin position="144"/>
        <end position="163"/>
    </location>
</feature>
<name>A0A7U9KQ95_9ACTN</name>
<accession>A0A7U9KQ95</accession>
<keyword evidence="2" id="KW-0812">Transmembrane</keyword>
<evidence type="ECO:0000256" key="1">
    <source>
        <dbReference type="SAM" id="MobiDB-lite"/>
    </source>
</evidence>
<dbReference type="AlphaFoldDB" id="A0A7U9KQ95"/>
<gene>
    <name evidence="3" type="ORF">OEIGOIKO_00505</name>
</gene>